<protein>
    <submittedName>
        <fullName evidence="7">Proton-coupled amino acid transporter-like protein</fullName>
    </submittedName>
</protein>
<accession>A0AAE1I2H2</accession>
<dbReference type="EMBL" id="JAHWGI010001434">
    <property type="protein sequence ID" value="KAK3932262.1"/>
    <property type="molecule type" value="Genomic_DNA"/>
</dbReference>
<dbReference type="Proteomes" id="UP001219518">
    <property type="component" value="Unassembled WGS sequence"/>
</dbReference>
<feature type="transmembrane region" description="Helical" evidence="5">
    <location>
        <begin position="175"/>
        <end position="199"/>
    </location>
</feature>
<dbReference type="InterPro" id="IPR013057">
    <property type="entry name" value="AA_transpt_TM"/>
</dbReference>
<dbReference type="GO" id="GO:0015179">
    <property type="term" value="F:L-amino acid transmembrane transporter activity"/>
    <property type="evidence" value="ECO:0007669"/>
    <property type="project" value="TreeGrafter"/>
</dbReference>
<comment type="subcellular location">
    <subcellularLocation>
        <location evidence="1">Membrane</location>
        <topology evidence="1">Multi-pass membrane protein</topology>
    </subcellularLocation>
</comment>
<evidence type="ECO:0000313" key="8">
    <source>
        <dbReference type="Proteomes" id="UP001219518"/>
    </source>
</evidence>
<proteinExistence type="predicted"/>
<feature type="transmembrane region" description="Helical" evidence="5">
    <location>
        <begin position="219"/>
        <end position="237"/>
    </location>
</feature>
<reference evidence="7" key="2">
    <citation type="journal article" date="2023" name="BMC Genomics">
        <title>Pest status, molecular evolution, and epigenetic factors derived from the genome assembly of Frankliniella fusca, a thysanopteran phytovirus vector.</title>
        <authorList>
            <person name="Catto M.A."/>
            <person name="Labadie P.E."/>
            <person name="Jacobson A.L."/>
            <person name="Kennedy G.G."/>
            <person name="Srinivasan R."/>
            <person name="Hunt B.G."/>
        </authorList>
    </citation>
    <scope>NUCLEOTIDE SEQUENCE</scope>
    <source>
        <strain evidence="7">PL_HMW_Pooled</strain>
    </source>
</reference>
<evidence type="ECO:0000256" key="1">
    <source>
        <dbReference type="ARBA" id="ARBA00004141"/>
    </source>
</evidence>
<reference evidence="7" key="1">
    <citation type="submission" date="2021-07" db="EMBL/GenBank/DDBJ databases">
        <authorList>
            <person name="Catto M.A."/>
            <person name="Jacobson A."/>
            <person name="Kennedy G."/>
            <person name="Labadie P."/>
            <person name="Hunt B.G."/>
            <person name="Srinivasan R."/>
        </authorList>
    </citation>
    <scope>NUCLEOTIDE SEQUENCE</scope>
    <source>
        <strain evidence="7">PL_HMW_Pooled</strain>
        <tissue evidence="7">Head</tissue>
    </source>
</reference>
<keyword evidence="2 5" id="KW-0812">Transmembrane</keyword>
<keyword evidence="3 5" id="KW-1133">Transmembrane helix</keyword>
<dbReference type="Pfam" id="PF01490">
    <property type="entry name" value="Aa_trans"/>
    <property type="match status" value="1"/>
</dbReference>
<name>A0AAE1I2H2_9NEOP</name>
<sequence length="342" mass="36916">MEEDYNPFTERTRSGHAMTTNLETFIHLVKSSLGTGILAMPKAFSYVGLAEGGVLVYAMGAFCLYSLHILINSLHLVCKSLRVPVLQYGEGVRGAVGMGPSWLHPLKAPSMYIVEFFLFTYQLGICCIYVAFAAKNLAMVIAPVSDDGAPEAGTEYMAWVALVLLVLTQIRTLKVLAPVSLAANLCMAVGQAIIWYYIFSDLPPVSSRPLAGPLTGLPHFMGIVLFAMESLGVIIALENNMATPAAFTGLCGILNSGMAVVITLYAVLGFFGFYQYGEHVRDVITLNLPEDRCACAAHGWSAICIPKRDHKSKGPDNRARDFAAFWLAEAAVGPVGPATERL</sequence>
<evidence type="ECO:0000256" key="3">
    <source>
        <dbReference type="ARBA" id="ARBA00022989"/>
    </source>
</evidence>
<evidence type="ECO:0000256" key="5">
    <source>
        <dbReference type="SAM" id="Phobius"/>
    </source>
</evidence>
<evidence type="ECO:0000313" key="7">
    <source>
        <dbReference type="EMBL" id="KAK3932262.1"/>
    </source>
</evidence>
<dbReference type="AlphaFoldDB" id="A0AAE1I2H2"/>
<comment type="caution">
    <text evidence="7">The sequence shown here is derived from an EMBL/GenBank/DDBJ whole genome shotgun (WGS) entry which is preliminary data.</text>
</comment>
<evidence type="ECO:0000259" key="6">
    <source>
        <dbReference type="Pfam" id="PF01490"/>
    </source>
</evidence>
<dbReference type="PANTHER" id="PTHR22950">
    <property type="entry name" value="AMINO ACID TRANSPORTER"/>
    <property type="match status" value="1"/>
</dbReference>
<keyword evidence="8" id="KW-1185">Reference proteome</keyword>
<feature type="transmembrane region" description="Helical" evidence="5">
    <location>
        <begin position="112"/>
        <end position="132"/>
    </location>
</feature>
<feature type="transmembrane region" description="Helical" evidence="5">
    <location>
        <begin position="54"/>
        <end position="77"/>
    </location>
</feature>
<evidence type="ECO:0000256" key="4">
    <source>
        <dbReference type="ARBA" id="ARBA00023136"/>
    </source>
</evidence>
<organism evidence="7 8">
    <name type="scientific">Frankliniella fusca</name>
    <dbReference type="NCBI Taxonomy" id="407009"/>
    <lineage>
        <taxon>Eukaryota</taxon>
        <taxon>Metazoa</taxon>
        <taxon>Ecdysozoa</taxon>
        <taxon>Arthropoda</taxon>
        <taxon>Hexapoda</taxon>
        <taxon>Insecta</taxon>
        <taxon>Pterygota</taxon>
        <taxon>Neoptera</taxon>
        <taxon>Paraneoptera</taxon>
        <taxon>Thysanoptera</taxon>
        <taxon>Terebrantia</taxon>
        <taxon>Thripoidea</taxon>
        <taxon>Thripidae</taxon>
        <taxon>Frankliniella</taxon>
    </lineage>
</organism>
<gene>
    <name evidence="7" type="ORF">KUF71_011590</name>
</gene>
<evidence type="ECO:0000256" key="2">
    <source>
        <dbReference type="ARBA" id="ARBA00022692"/>
    </source>
</evidence>
<feature type="domain" description="Amino acid transporter transmembrane" evidence="6">
    <location>
        <begin position="19"/>
        <end position="292"/>
    </location>
</feature>
<dbReference type="GO" id="GO:0005774">
    <property type="term" value="C:vacuolar membrane"/>
    <property type="evidence" value="ECO:0007669"/>
    <property type="project" value="TreeGrafter"/>
</dbReference>
<keyword evidence="4 5" id="KW-0472">Membrane</keyword>
<dbReference type="PANTHER" id="PTHR22950:SF340">
    <property type="entry name" value="AMINO ACID TRANSPORTER TRANSMEMBRANE DOMAIN-CONTAINING PROTEIN-RELATED"/>
    <property type="match status" value="1"/>
</dbReference>
<feature type="transmembrane region" description="Helical" evidence="5">
    <location>
        <begin position="249"/>
        <end position="274"/>
    </location>
</feature>